<keyword evidence="2" id="KW-0812">Transmembrane</keyword>
<keyword evidence="2" id="KW-1134">Transmembrane beta strand</keyword>
<dbReference type="InterPro" id="IPR003423">
    <property type="entry name" value="OMP_efflux"/>
</dbReference>
<keyword evidence="2" id="KW-0564">Palmitate</keyword>
<dbReference type="Gene3D" id="1.20.1600.10">
    <property type="entry name" value="Outer membrane efflux proteins (OEP)"/>
    <property type="match status" value="1"/>
</dbReference>
<feature type="coiled-coil region" evidence="3">
    <location>
        <begin position="67"/>
        <end position="94"/>
    </location>
</feature>
<dbReference type="NCBIfam" id="TIGR01845">
    <property type="entry name" value="outer_NodT"/>
    <property type="match status" value="1"/>
</dbReference>
<dbReference type="SUPFAM" id="SSF56954">
    <property type="entry name" value="Outer membrane efflux proteins (OEP)"/>
    <property type="match status" value="1"/>
</dbReference>
<dbReference type="EMBL" id="JBDKWZ010000019">
    <property type="protein sequence ID" value="MEN7551119.1"/>
    <property type="molecule type" value="Genomic_DNA"/>
</dbReference>
<dbReference type="InterPro" id="IPR010131">
    <property type="entry name" value="MdtP/NodT-like"/>
</dbReference>
<evidence type="ECO:0000256" key="2">
    <source>
        <dbReference type="RuleBase" id="RU362097"/>
    </source>
</evidence>
<comment type="caution">
    <text evidence="4">The sequence shown here is derived from an EMBL/GenBank/DDBJ whole genome shotgun (WGS) entry which is preliminary data.</text>
</comment>
<sequence>MLKRIIYQCVGVACMALIFTACKTPTVVERNANTKMPERYNNAQDTANSAKINWKEYFTDPYLNALIDTALKNNQELNITLREIEIARNEISAKKGEYLPSVGIRAGAGVEKPARYTSKGANDATTDIEPGKEMPEPLADFMIGAYATWEVDIWHKLRNAKKAAVTRYLSTIEGKNFMVTNLIAEIANSYYELLALDNQLEIVKNNIDIQSNALKIVKLQKKATQVTELAVRRFEAQMLSTQSLQYEIQQEIIETENRLNFLVGRYPQSIPRDSQAFSTLVPGTIHAGSPSQLLANRPDIQQAEMDMVAAKLDVKVAKARFYPSLGISAGIGLQAFDPSYLIKTPESLLFSLVGDLAAPLINKKEIKATYLNANAKQIQAVYNYERTILTAYIEVANRLSKISNLEKSYDLKEQQVEALTTSITISNSLFKSARADYMEVLMTQRDALGSKFELVETKKQQMNALVGVYQALGGGWSEDERH</sequence>
<dbReference type="PROSITE" id="PS51257">
    <property type="entry name" value="PROKAR_LIPOPROTEIN"/>
    <property type="match status" value="1"/>
</dbReference>
<evidence type="ECO:0000313" key="4">
    <source>
        <dbReference type="EMBL" id="MEN7551119.1"/>
    </source>
</evidence>
<dbReference type="Proteomes" id="UP001403385">
    <property type="component" value="Unassembled WGS sequence"/>
</dbReference>
<comment type="similarity">
    <text evidence="1 2">Belongs to the outer membrane factor (OMF) (TC 1.B.17) family.</text>
</comment>
<gene>
    <name evidence="4" type="ORF">AAG747_24570</name>
</gene>
<evidence type="ECO:0000256" key="1">
    <source>
        <dbReference type="ARBA" id="ARBA00007613"/>
    </source>
</evidence>
<dbReference type="GO" id="GO:0005886">
    <property type="term" value="C:plasma membrane"/>
    <property type="evidence" value="ECO:0007669"/>
    <property type="project" value="UniProtKB-SubCell"/>
</dbReference>
<dbReference type="PANTHER" id="PTHR30203:SF30">
    <property type="entry name" value="OUTER MEMBRANE PROTEIN-RELATED"/>
    <property type="match status" value="1"/>
</dbReference>
<protein>
    <submittedName>
        <fullName evidence="4">TolC family protein</fullName>
    </submittedName>
</protein>
<comment type="subcellular location">
    <subcellularLocation>
        <location evidence="2">Cell membrane</location>
        <topology evidence="2">Lipid-anchor</topology>
    </subcellularLocation>
</comment>
<organism evidence="4 5">
    <name type="scientific">Rapidithrix thailandica</name>
    <dbReference type="NCBI Taxonomy" id="413964"/>
    <lineage>
        <taxon>Bacteria</taxon>
        <taxon>Pseudomonadati</taxon>
        <taxon>Bacteroidota</taxon>
        <taxon>Cytophagia</taxon>
        <taxon>Cytophagales</taxon>
        <taxon>Flammeovirgaceae</taxon>
        <taxon>Rapidithrix</taxon>
    </lineage>
</organism>
<feature type="chain" id="PRO_5043090442" evidence="2">
    <location>
        <begin position="24"/>
        <end position="482"/>
    </location>
</feature>
<feature type="signal peptide" evidence="2">
    <location>
        <begin position="1"/>
        <end position="23"/>
    </location>
</feature>
<keyword evidence="5" id="KW-1185">Reference proteome</keyword>
<evidence type="ECO:0000256" key="3">
    <source>
        <dbReference type="SAM" id="Coils"/>
    </source>
</evidence>
<keyword evidence="3" id="KW-0175">Coiled coil</keyword>
<dbReference type="RefSeq" id="WP_346823901.1">
    <property type="nucleotide sequence ID" value="NZ_JBDKWZ010000019.1"/>
</dbReference>
<dbReference type="Pfam" id="PF02321">
    <property type="entry name" value="OEP"/>
    <property type="match status" value="2"/>
</dbReference>
<keyword evidence="2" id="KW-0732">Signal</keyword>
<dbReference type="GO" id="GO:0015562">
    <property type="term" value="F:efflux transmembrane transporter activity"/>
    <property type="evidence" value="ECO:0007669"/>
    <property type="project" value="InterPro"/>
</dbReference>
<keyword evidence="2" id="KW-0472">Membrane</keyword>
<dbReference type="PANTHER" id="PTHR30203">
    <property type="entry name" value="OUTER MEMBRANE CATION EFFLUX PROTEIN"/>
    <property type="match status" value="1"/>
</dbReference>
<name>A0AAW9SFL6_9BACT</name>
<proteinExistence type="inferred from homology"/>
<dbReference type="AlphaFoldDB" id="A0AAW9SFL6"/>
<reference evidence="4 5" key="1">
    <citation type="submission" date="2024-04" db="EMBL/GenBank/DDBJ databases">
        <title>Novel genus in family Flammeovirgaceae.</title>
        <authorList>
            <person name="Nguyen T.H."/>
            <person name="Vuong T.Q."/>
            <person name="Le H."/>
            <person name="Kim S.-G."/>
        </authorList>
    </citation>
    <scope>NUCLEOTIDE SEQUENCE [LARGE SCALE GENOMIC DNA]</scope>
    <source>
        <strain evidence="4 5">JCM 23209</strain>
    </source>
</reference>
<evidence type="ECO:0000313" key="5">
    <source>
        <dbReference type="Proteomes" id="UP001403385"/>
    </source>
</evidence>
<dbReference type="Gene3D" id="2.20.200.10">
    <property type="entry name" value="Outer membrane efflux proteins (OEP)"/>
    <property type="match status" value="1"/>
</dbReference>
<keyword evidence="2" id="KW-0449">Lipoprotein</keyword>
<accession>A0AAW9SFL6</accession>